<comment type="caution">
    <text evidence="9">The sequence shown here is derived from an EMBL/GenBank/DDBJ whole genome shotgun (WGS) entry which is preliminary data.</text>
</comment>
<dbReference type="InterPro" id="IPR019489">
    <property type="entry name" value="Clp_ATPase_C"/>
</dbReference>
<feature type="binding site" evidence="5">
    <location>
        <position position="20"/>
    </location>
    <ligand>
        <name>ATP</name>
        <dbReference type="ChEBI" id="CHEBI:30616"/>
    </ligand>
</feature>
<feature type="binding site" evidence="5">
    <location>
        <position position="341"/>
    </location>
    <ligand>
        <name>ATP</name>
        <dbReference type="ChEBI" id="CHEBI:30616"/>
    </ligand>
</feature>
<keyword evidence="9" id="KW-0645">Protease</keyword>
<evidence type="ECO:0000256" key="2">
    <source>
        <dbReference type="ARBA" id="ARBA00022741"/>
    </source>
</evidence>
<evidence type="ECO:0000313" key="9">
    <source>
        <dbReference type="EMBL" id="MDT2636182.1"/>
    </source>
</evidence>
<dbReference type="SUPFAM" id="SSF52540">
    <property type="entry name" value="P-loop containing nucleoside triphosphate hydrolases"/>
    <property type="match status" value="1"/>
</dbReference>
<dbReference type="GO" id="GO:0016887">
    <property type="term" value="F:ATP hydrolysis activity"/>
    <property type="evidence" value="ECO:0007669"/>
    <property type="project" value="InterPro"/>
</dbReference>
<dbReference type="GO" id="GO:0005524">
    <property type="term" value="F:ATP binding"/>
    <property type="evidence" value="ECO:0007669"/>
    <property type="project" value="UniProtKB-UniRule"/>
</dbReference>
<keyword evidence="4 5" id="KW-0143">Chaperone</keyword>
<comment type="subunit">
    <text evidence="5">A double ring-shaped homohexamer of HslV is capped on each side by a ring-shaped HslU homohexamer. The assembly of the HslU/HslV complex is dependent on binding of ATP.</text>
</comment>
<dbReference type="InterPro" id="IPR003593">
    <property type="entry name" value="AAA+_ATPase"/>
</dbReference>
<accession>A0AAP5NLM9</accession>
<dbReference type="NCBIfam" id="TIGR00390">
    <property type="entry name" value="hslU"/>
    <property type="match status" value="1"/>
</dbReference>
<dbReference type="GO" id="GO:0009376">
    <property type="term" value="C:HslUV protease complex"/>
    <property type="evidence" value="ECO:0007669"/>
    <property type="project" value="UniProtKB-UniRule"/>
</dbReference>
<proteinExistence type="inferred from homology"/>
<dbReference type="EMBL" id="JARPYT010000002">
    <property type="protein sequence ID" value="MDT2636182.1"/>
    <property type="molecule type" value="Genomic_DNA"/>
</dbReference>
<dbReference type="CDD" id="cd19498">
    <property type="entry name" value="RecA-like_HslU"/>
    <property type="match status" value="1"/>
</dbReference>
<dbReference type="SMART" id="SM00382">
    <property type="entry name" value="AAA"/>
    <property type="match status" value="1"/>
</dbReference>
<name>A0AAP5NLM9_9ENTE</name>
<dbReference type="PANTHER" id="PTHR48102">
    <property type="entry name" value="ATP-DEPENDENT CLP PROTEASE ATP-BINDING SUBUNIT CLPX-LIKE, MITOCHONDRIAL-RELATED"/>
    <property type="match status" value="1"/>
</dbReference>
<evidence type="ECO:0000256" key="3">
    <source>
        <dbReference type="ARBA" id="ARBA00022840"/>
    </source>
</evidence>
<dbReference type="EMBL" id="JARPYR010000015">
    <property type="protein sequence ID" value="MDT2597066.1"/>
    <property type="molecule type" value="Genomic_DNA"/>
</dbReference>
<dbReference type="InterPro" id="IPR003959">
    <property type="entry name" value="ATPase_AAA_core"/>
</dbReference>
<feature type="domain" description="AAA+ ATPase" evidence="6">
    <location>
        <begin position="51"/>
        <end position="352"/>
    </location>
</feature>
<evidence type="ECO:0000313" key="8">
    <source>
        <dbReference type="EMBL" id="MDT2597066.1"/>
    </source>
</evidence>
<keyword evidence="11" id="KW-1185">Reference proteome</keyword>
<dbReference type="FunFam" id="3.40.50.300:FF:000220">
    <property type="entry name" value="ATP-dependent protease ATPase subunit HslU"/>
    <property type="match status" value="1"/>
</dbReference>
<dbReference type="InterPro" id="IPR027417">
    <property type="entry name" value="P-loop_NTPase"/>
</dbReference>
<evidence type="ECO:0000256" key="5">
    <source>
        <dbReference type="HAMAP-Rule" id="MF_00249"/>
    </source>
</evidence>
<sequence>MTEVNKTPKEIVSELDQYIIGQNDAKRSVAIALRNRYRRMQLEETMQQEVTPKNILMIGPTGVGKTEIARRLARIVKAPFVKVEATKFTEVGYVGRDVESMVRDLVENAITIVEKEQYSKVYSQALKRANKRLVKILVPGIKKEQKQSNNPYEQMMNIFNQAQNEPKEEVTEAIKVNRQTILEQLEKGLLDQREVTIEITEPKKAMPMNNGLEQMGIDLSDTLGALTPEKKIQRTVTVKKAQELLVKEEQAKLVNEGDISTAAINLAESSGIIFIDEIDKITSKSQQNSGEVSREGVQRDILPIVEGSQVNTKYGAIQTDHILFIASGAFSLSKPSDLIPELQGRFPIRVELNDLSAEDFVKILSEPNNSLIKQYVALVGTENVEIIFTQEAIERIAQIAFDVNRETDNIGARRLHTILEKLLEDLLFEAPDMQMGEIKITEAYVDEKLASIAQNKDLSRFIL</sequence>
<dbReference type="PANTHER" id="PTHR48102:SF3">
    <property type="entry name" value="ATP-DEPENDENT PROTEASE ATPASE SUBUNIT HSLU"/>
    <property type="match status" value="1"/>
</dbReference>
<dbReference type="HAMAP" id="MF_00249">
    <property type="entry name" value="HslU"/>
    <property type="match status" value="1"/>
</dbReference>
<feature type="binding site" evidence="5">
    <location>
        <position position="413"/>
    </location>
    <ligand>
        <name>ATP</name>
        <dbReference type="ChEBI" id="CHEBI:30616"/>
    </ligand>
</feature>
<dbReference type="Proteomes" id="UP001245561">
    <property type="component" value="Unassembled WGS sequence"/>
</dbReference>
<evidence type="ECO:0000256" key="4">
    <source>
        <dbReference type="ARBA" id="ARBA00023186"/>
    </source>
</evidence>
<evidence type="ECO:0000259" key="7">
    <source>
        <dbReference type="SMART" id="SM01086"/>
    </source>
</evidence>
<dbReference type="NCBIfam" id="NF003544">
    <property type="entry name" value="PRK05201.1"/>
    <property type="match status" value="1"/>
</dbReference>
<dbReference type="GO" id="GO:0043335">
    <property type="term" value="P:protein unfolding"/>
    <property type="evidence" value="ECO:0007669"/>
    <property type="project" value="UniProtKB-UniRule"/>
</dbReference>
<dbReference type="GO" id="GO:0008233">
    <property type="term" value="F:peptidase activity"/>
    <property type="evidence" value="ECO:0007669"/>
    <property type="project" value="UniProtKB-KW"/>
</dbReference>
<evidence type="ECO:0000259" key="6">
    <source>
        <dbReference type="SMART" id="SM00382"/>
    </source>
</evidence>
<gene>
    <name evidence="5 9" type="primary">hslU</name>
    <name evidence="9" type="ORF">P7D36_01470</name>
    <name evidence="8" type="ORF">P7D39_08625</name>
</gene>
<comment type="similarity">
    <text evidence="1 5">Belongs to the ClpX chaperone family. HslU subfamily.</text>
</comment>
<keyword evidence="2 5" id="KW-0547">Nucleotide-binding</keyword>
<feature type="domain" description="Clp ATPase C-terminal" evidence="7">
    <location>
        <begin position="355"/>
        <end position="451"/>
    </location>
</feature>
<evidence type="ECO:0000313" key="10">
    <source>
        <dbReference type="Proteomes" id="UP001245561"/>
    </source>
</evidence>
<comment type="function">
    <text evidence="5">ATPase subunit of a proteasome-like degradation complex; this subunit has chaperone activity. The binding of ATP and its subsequent hydrolysis by HslU are essential for unfolding of protein substrates subsequently hydrolyzed by HslV. HslU recognizes the N-terminal part of its protein substrates and unfolds these before they are guided to HslV for hydrolysis.</text>
</comment>
<dbReference type="RefSeq" id="WP_137604308.1">
    <property type="nucleotide sequence ID" value="NZ_JARPYR010000015.1"/>
</dbReference>
<feature type="binding site" evidence="5">
    <location>
        <position position="276"/>
    </location>
    <ligand>
        <name>ATP</name>
        <dbReference type="ChEBI" id="CHEBI:30616"/>
    </ligand>
</feature>
<dbReference type="Pfam" id="PF07724">
    <property type="entry name" value="AAA_2"/>
    <property type="match status" value="1"/>
</dbReference>
<keyword evidence="3 5" id="KW-0067">ATP-binding</keyword>
<dbReference type="InterPro" id="IPR004491">
    <property type="entry name" value="HslU"/>
</dbReference>
<dbReference type="Proteomes" id="UP001256547">
    <property type="component" value="Unassembled WGS sequence"/>
</dbReference>
<feature type="binding site" evidence="5">
    <location>
        <begin position="62"/>
        <end position="67"/>
    </location>
    <ligand>
        <name>ATP</name>
        <dbReference type="ChEBI" id="CHEBI:30616"/>
    </ligand>
</feature>
<dbReference type="SMART" id="SM01086">
    <property type="entry name" value="ClpB_D2-small"/>
    <property type="match status" value="1"/>
</dbReference>
<dbReference type="InterPro" id="IPR050052">
    <property type="entry name" value="ATP-dep_Clp_protease_ClpX"/>
</dbReference>
<dbReference type="Pfam" id="PF10431">
    <property type="entry name" value="ClpB_D2-small"/>
    <property type="match status" value="1"/>
</dbReference>
<dbReference type="Gene3D" id="3.40.50.300">
    <property type="entry name" value="P-loop containing nucleotide triphosphate hydrolases"/>
    <property type="match status" value="2"/>
</dbReference>
<dbReference type="Pfam" id="PF00004">
    <property type="entry name" value="AAA"/>
    <property type="match status" value="1"/>
</dbReference>
<keyword evidence="9" id="KW-0378">Hydrolase</keyword>
<dbReference type="AlphaFoldDB" id="A0AAP5NLM9"/>
<organism evidence="9 10">
    <name type="scientific">Enterococcus dongliensis</name>
    <dbReference type="NCBI Taxonomy" id="2559925"/>
    <lineage>
        <taxon>Bacteria</taxon>
        <taxon>Bacillati</taxon>
        <taxon>Bacillota</taxon>
        <taxon>Bacilli</taxon>
        <taxon>Lactobacillales</taxon>
        <taxon>Enterococcaceae</taxon>
        <taxon>Enterococcus</taxon>
    </lineage>
</organism>
<protein>
    <recommendedName>
        <fullName evidence="5">ATP-dependent protease ATPase subunit HslU</fullName>
    </recommendedName>
    <alternativeName>
        <fullName evidence="5">Unfoldase HslU</fullName>
    </alternativeName>
</protein>
<evidence type="ECO:0000313" key="11">
    <source>
        <dbReference type="Proteomes" id="UP001256547"/>
    </source>
</evidence>
<comment type="subcellular location">
    <subcellularLocation>
        <location evidence="5">Cytoplasm</location>
    </subcellularLocation>
</comment>
<reference evidence="9 11" key="1">
    <citation type="submission" date="2023-03" db="EMBL/GenBank/DDBJ databases">
        <authorList>
            <person name="Shen W."/>
            <person name="Cai J."/>
        </authorList>
    </citation>
    <scope>NUCLEOTIDE SEQUENCE</scope>
    <source>
        <strain evidence="9">P55-2</strain>
        <strain evidence="8 11">P72-2</strain>
    </source>
</reference>
<dbReference type="GO" id="GO:0036402">
    <property type="term" value="F:proteasome-activating activity"/>
    <property type="evidence" value="ECO:0007669"/>
    <property type="project" value="UniProtKB-UniRule"/>
</dbReference>
<dbReference type="Gene3D" id="1.10.8.60">
    <property type="match status" value="1"/>
</dbReference>
<evidence type="ECO:0000256" key="1">
    <source>
        <dbReference type="ARBA" id="ARBA00009771"/>
    </source>
</evidence>
<keyword evidence="5" id="KW-0963">Cytoplasm</keyword>